<dbReference type="PROSITE" id="PS50122">
    <property type="entry name" value="CHEB"/>
    <property type="match status" value="1"/>
</dbReference>
<evidence type="ECO:0000256" key="7">
    <source>
        <dbReference type="PROSITE-ProRule" id="PRU00169"/>
    </source>
</evidence>
<comment type="PTM">
    <text evidence="5">Phosphorylated by CheA. Phosphorylation of the N-terminal regulatory domain activates the methylesterase activity.</text>
</comment>
<comment type="catalytic activity">
    <reaction evidence="4 5">
        <text>[protein]-L-glutamate 5-O-methyl ester + H2O = L-glutamyl-[protein] + methanol + H(+)</text>
        <dbReference type="Rhea" id="RHEA:23236"/>
        <dbReference type="Rhea" id="RHEA-COMP:10208"/>
        <dbReference type="Rhea" id="RHEA-COMP:10311"/>
        <dbReference type="ChEBI" id="CHEBI:15377"/>
        <dbReference type="ChEBI" id="CHEBI:15378"/>
        <dbReference type="ChEBI" id="CHEBI:17790"/>
        <dbReference type="ChEBI" id="CHEBI:29973"/>
        <dbReference type="ChEBI" id="CHEBI:82795"/>
        <dbReference type="EC" id="3.1.1.61"/>
    </reaction>
</comment>
<gene>
    <name evidence="5 11" type="primary">cheB</name>
    <name evidence="10" type="ORF">GKO46_00080</name>
    <name evidence="11" type="ORF">GKO48_09140</name>
</gene>
<evidence type="ECO:0000313" key="12">
    <source>
        <dbReference type="Proteomes" id="UP001219901"/>
    </source>
</evidence>
<reference evidence="12" key="3">
    <citation type="submission" date="2023-06" db="EMBL/GenBank/DDBJ databases">
        <title>Pangenomics reveal diversification of enzyme families and niche specialization in globally abundant SAR202 bacteria.</title>
        <authorList>
            <person name="Saw J.H.W."/>
        </authorList>
    </citation>
    <scope>NUCLEOTIDE SEQUENCE [LARGE SCALE GENOMIC DNA]</scope>
    <source>
        <strain evidence="12">JH1073</strain>
    </source>
</reference>
<keyword evidence="1 5" id="KW-0963">Cytoplasm</keyword>
<feature type="modified residue" description="4-aspartylphosphate" evidence="5 7">
    <location>
        <position position="61"/>
    </location>
</feature>
<dbReference type="Gene3D" id="3.40.50.2300">
    <property type="match status" value="1"/>
</dbReference>
<dbReference type="EMBL" id="CP046147">
    <property type="protein sequence ID" value="WFG39776.1"/>
    <property type="molecule type" value="Genomic_DNA"/>
</dbReference>
<evidence type="ECO:0000313" key="10">
    <source>
        <dbReference type="EMBL" id="MDG0865470.1"/>
    </source>
</evidence>
<dbReference type="InterPro" id="IPR000673">
    <property type="entry name" value="Sig_transdc_resp-reg_Me-estase"/>
</dbReference>
<dbReference type="GO" id="GO:0000156">
    <property type="term" value="F:phosphorelay response regulator activity"/>
    <property type="evidence" value="ECO:0007669"/>
    <property type="project" value="InterPro"/>
</dbReference>
<organism evidence="11 12">
    <name type="scientific">Candidatus Lucifugimonas marina</name>
    <dbReference type="NCBI Taxonomy" id="3038979"/>
    <lineage>
        <taxon>Bacteria</taxon>
        <taxon>Bacillati</taxon>
        <taxon>Chloroflexota</taxon>
        <taxon>Dehalococcoidia</taxon>
        <taxon>SAR202 cluster</taxon>
        <taxon>Candidatus Lucifugimonadales</taxon>
        <taxon>Candidatus Lucifugimonadaceae</taxon>
        <taxon>Candidatus Lucifugimonas</taxon>
    </lineage>
</organism>
<dbReference type="PANTHER" id="PTHR42872">
    <property type="entry name" value="PROTEIN-GLUTAMATE METHYLESTERASE/PROTEIN-GLUTAMINE GLUTAMINASE"/>
    <property type="match status" value="1"/>
</dbReference>
<dbReference type="Pfam" id="PF01339">
    <property type="entry name" value="CheB_methylest"/>
    <property type="match status" value="1"/>
</dbReference>
<feature type="active site" evidence="5 6">
    <location>
        <position position="210"/>
    </location>
</feature>
<dbReference type="EC" id="3.1.1.61" evidence="5"/>
<dbReference type="PROSITE" id="PS50110">
    <property type="entry name" value="RESPONSE_REGULATORY"/>
    <property type="match status" value="1"/>
</dbReference>
<evidence type="ECO:0000256" key="3">
    <source>
        <dbReference type="ARBA" id="ARBA00022801"/>
    </source>
</evidence>
<sequence length="370" mass="39101">MGEKVANGLKVLVVDDSAFARTRVRRRLLNDPAIGDVETAPDGVSALRKLIEYEPDVVTLDVQMPRMDGLQALSEIMATAPTPVVMVSGLTDGDSETTIRALELGAVDFFLKPDTSTPEGKAALDRLADIVKQAATVTLSKMASTDEAVMRAAMENQLNAAASQPRSYRRSLNMDCLAVIASSTGGPKALSVVVPQLPADRSTGYLFVQHMPPGFTKSLAERLNRSSALEIREAEDGDKLEAGVGLMAPGGYHMKVDSRGIIRLDEGPTIHGVRPAADLTMQSAAKLYGRNTITAVLTGMGVDGRDGVKAIKAAGGSSVVEHESTCAVYGMPRAVAEAGLADRIVPLDKVSGILTKYMDERAKQPIGAVS</sequence>
<dbReference type="SUPFAM" id="SSF52738">
    <property type="entry name" value="Methylesterase CheB, C-terminal domain"/>
    <property type="match status" value="1"/>
</dbReference>
<evidence type="ECO:0000256" key="4">
    <source>
        <dbReference type="ARBA" id="ARBA00048267"/>
    </source>
</evidence>
<dbReference type="PIRSF" id="PIRSF000876">
    <property type="entry name" value="RR_chemtxs_CheB"/>
    <property type="match status" value="1"/>
</dbReference>
<dbReference type="Proteomes" id="UP001321249">
    <property type="component" value="Unassembled WGS sequence"/>
</dbReference>
<keyword evidence="11" id="KW-0808">Transferase</keyword>
<dbReference type="EC" id="3.5.1.44" evidence="5"/>
<feature type="active site" evidence="5 6">
    <location>
        <position position="183"/>
    </location>
</feature>
<comment type="subcellular location">
    <subcellularLocation>
        <location evidence="5">Cytoplasm</location>
    </subcellularLocation>
</comment>
<feature type="domain" description="CheB-type methylesterase" evidence="9">
    <location>
        <begin position="171"/>
        <end position="361"/>
    </location>
</feature>
<dbReference type="GO" id="GO:0050568">
    <property type="term" value="F:protein-glutamine glutaminase activity"/>
    <property type="evidence" value="ECO:0007669"/>
    <property type="project" value="UniProtKB-UniRule"/>
</dbReference>
<evidence type="ECO:0000313" key="11">
    <source>
        <dbReference type="EMBL" id="WFG39776.1"/>
    </source>
</evidence>
<evidence type="ECO:0000259" key="9">
    <source>
        <dbReference type="PROSITE" id="PS50122"/>
    </source>
</evidence>
<keyword evidence="3 5" id="KW-0378">Hydrolase</keyword>
<comment type="catalytic activity">
    <reaction evidence="5">
        <text>L-glutaminyl-[protein] + H2O = L-glutamyl-[protein] + NH4(+)</text>
        <dbReference type="Rhea" id="RHEA:16441"/>
        <dbReference type="Rhea" id="RHEA-COMP:10207"/>
        <dbReference type="Rhea" id="RHEA-COMP:10208"/>
        <dbReference type="ChEBI" id="CHEBI:15377"/>
        <dbReference type="ChEBI" id="CHEBI:28938"/>
        <dbReference type="ChEBI" id="CHEBI:29973"/>
        <dbReference type="ChEBI" id="CHEBI:30011"/>
        <dbReference type="EC" id="3.5.1.44"/>
    </reaction>
</comment>
<dbReference type="GO" id="GO:0032259">
    <property type="term" value="P:methylation"/>
    <property type="evidence" value="ECO:0007669"/>
    <property type="project" value="UniProtKB-KW"/>
</dbReference>
<name>A0AAJ5ZGV6_9CHLR</name>
<dbReference type="InterPro" id="IPR035909">
    <property type="entry name" value="CheB_C"/>
</dbReference>
<evidence type="ECO:0000256" key="1">
    <source>
        <dbReference type="ARBA" id="ARBA00022490"/>
    </source>
</evidence>
<reference evidence="12 13" key="1">
    <citation type="submission" date="2019-11" db="EMBL/GenBank/DDBJ databases">
        <authorList>
            <person name="Cho J.-C."/>
        </authorList>
    </citation>
    <scope>NUCLEOTIDE SEQUENCE [LARGE SCALE GENOMIC DNA]</scope>
    <source>
        <strain evidence="11 12">JH1073</strain>
        <strain evidence="10 13">JH702</strain>
    </source>
</reference>
<dbReference type="CDD" id="cd17541">
    <property type="entry name" value="REC_CheB-like"/>
    <property type="match status" value="1"/>
</dbReference>
<dbReference type="RefSeq" id="WP_342835677.1">
    <property type="nucleotide sequence ID" value="NZ_CP046147.1"/>
</dbReference>
<dbReference type="PANTHER" id="PTHR42872:SF6">
    <property type="entry name" value="PROTEIN-GLUTAMATE METHYLESTERASE_PROTEIN-GLUTAMINE GLUTAMINASE"/>
    <property type="match status" value="1"/>
</dbReference>
<evidence type="ECO:0000259" key="8">
    <source>
        <dbReference type="PROSITE" id="PS50110"/>
    </source>
</evidence>
<feature type="domain" description="Response regulatory" evidence="8">
    <location>
        <begin position="10"/>
        <end position="127"/>
    </location>
</feature>
<dbReference type="GO" id="GO:0005737">
    <property type="term" value="C:cytoplasm"/>
    <property type="evidence" value="ECO:0007669"/>
    <property type="project" value="UniProtKB-SubCell"/>
</dbReference>
<feature type="active site" evidence="5 6">
    <location>
        <position position="303"/>
    </location>
</feature>
<evidence type="ECO:0000313" key="13">
    <source>
        <dbReference type="Proteomes" id="UP001321249"/>
    </source>
</evidence>
<protein>
    <recommendedName>
        <fullName evidence="5">Protein-glutamate methylesterase/protein-glutamine glutaminase</fullName>
        <ecNumber evidence="5">3.1.1.61</ecNumber>
        <ecNumber evidence="5">3.5.1.44</ecNumber>
    </recommendedName>
</protein>
<dbReference type="GO" id="GO:0008168">
    <property type="term" value="F:methyltransferase activity"/>
    <property type="evidence" value="ECO:0007669"/>
    <property type="project" value="UniProtKB-KW"/>
</dbReference>
<evidence type="ECO:0000256" key="2">
    <source>
        <dbReference type="ARBA" id="ARBA00022500"/>
    </source>
</evidence>
<accession>A0AAJ5ZGV6</accession>
<dbReference type="NCBIfam" id="NF001965">
    <property type="entry name" value="PRK00742.1"/>
    <property type="match status" value="1"/>
</dbReference>
<keyword evidence="12" id="KW-1185">Reference proteome</keyword>
<dbReference type="Pfam" id="PF00072">
    <property type="entry name" value="Response_reg"/>
    <property type="match status" value="1"/>
</dbReference>
<dbReference type="GO" id="GO:0006935">
    <property type="term" value="P:chemotaxis"/>
    <property type="evidence" value="ECO:0007669"/>
    <property type="project" value="UniProtKB-UniRule"/>
</dbReference>
<dbReference type="CDD" id="cd16432">
    <property type="entry name" value="CheB_Rec"/>
    <property type="match status" value="1"/>
</dbReference>
<evidence type="ECO:0000256" key="5">
    <source>
        <dbReference type="HAMAP-Rule" id="MF_00099"/>
    </source>
</evidence>
<dbReference type="EMBL" id="WMBE01000001">
    <property type="protein sequence ID" value="MDG0865470.1"/>
    <property type="molecule type" value="Genomic_DNA"/>
</dbReference>
<keyword evidence="2 5" id="KW-0145">Chemotaxis</keyword>
<keyword evidence="11" id="KW-0489">Methyltransferase</keyword>
<dbReference type="SMART" id="SM00448">
    <property type="entry name" value="REC"/>
    <property type="match status" value="1"/>
</dbReference>
<reference evidence="11" key="2">
    <citation type="journal article" date="2023" name="Nat. Commun.">
        <title>Cultivation of marine bacteria of the SAR202 clade.</title>
        <authorList>
            <person name="Lim Y."/>
            <person name="Seo J.H."/>
            <person name="Giovannoni S.J."/>
            <person name="Kang I."/>
            <person name="Cho J.C."/>
        </authorList>
    </citation>
    <scope>NUCLEOTIDE SEQUENCE</scope>
    <source>
        <strain evidence="11">JH1073</strain>
    </source>
</reference>
<dbReference type="InterPro" id="IPR001789">
    <property type="entry name" value="Sig_transdc_resp-reg_receiver"/>
</dbReference>
<comment type="function">
    <text evidence="5">Involved in chemotaxis. Part of a chemotaxis signal transduction system that modulates chemotaxis in response to various stimuli. Catalyzes the demethylation of specific methylglutamate residues introduced into the chemoreceptors (methyl-accepting chemotaxis proteins or MCP) by CheR. Also mediates the irreversible deamidation of specific glutamine residues to glutamic acid.</text>
</comment>
<dbReference type="Proteomes" id="UP001219901">
    <property type="component" value="Chromosome"/>
</dbReference>
<comment type="similarity">
    <text evidence="5">Belongs to the CheB family.</text>
</comment>
<proteinExistence type="inferred from homology"/>
<dbReference type="Gene3D" id="3.40.50.180">
    <property type="entry name" value="Methylesterase CheB, C-terminal domain"/>
    <property type="match status" value="1"/>
</dbReference>
<dbReference type="SUPFAM" id="SSF52172">
    <property type="entry name" value="CheY-like"/>
    <property type="match status" value="1"/>
</dbReference>
<evidence type="ECO:0000256" key="6">
    <source>
        <dbReference type="PROSITE-ProRule" id="PRU00050"/>
    </source>
</evidence>
<dbReference type="InterPro" id="IPR011006">
    <property type="entry name" value="CheY-like_superfamily"/>
</dbReference>
<dbReference type="AlphaFoldDB" id="A0AAJ5ZGV6"/>
<dbReference type="HAMAP" id="MF_00099">
    <property type="entry name" value="CheB_chemtxs"/>
    <property type="match status" value="1"/>
</dbReference>
<comment type="domain">
    <text evidence="5">Contains a C-terminal catalytic domain, and an N-terminal region which modulates catalytic activity.</text>
</comment>
<keyword evidence="5 7" id="KW-0597">Phosphoprotein</keyword>
<dbReference type="GO" id="GO:0008984">
    <property type="term" value="F:protein-glutamate methylesterase activity"/>
    <property type="evidence" value="ECO:0007669"/>
    <property type="project" value="UniProtKB-UniRule"/>
</dbReference>
<dbReference type="InterPro" id="IPR008248">
    <property type="entry name" value="CheB-like"/>
</dbReference>